<dbReference type="Proteomes" id="UP001499933">
    <property type="component" value="Unassembled WGS sequence"/>
</dbReference>
<keyword evidence="8" id="KW-1207">Sterol metabolism</keyword>
<dbReference type="InterPro" id="IPR052542">
    <property type="entry name" value="Cholesterol_Oxidase"/>
</dbReference>
<feature type="domain" description="Glucose-methanol-choline oxidoreductase C-terminal" evidence="16">
    <location>
        <begin position="490"/>
        <end position="546"/>
    </location>
</feature>
<keyword evidence="9" id="KW-0753">Steroid metabolism</keyword>
<gene>
    <name evidence="17" type="ORF">GCM10009776_11390</name>
</gene>
<evidence type="ECO:0000256" key="9">
    <source>
        <dbReference type="ARBA" id="ARBA00023221"/>
    </source>
</evidence>
<keyword evidence="4" id="KW-0285">Flavoprotein</keyword>
<dbReference type="Pfam" id="PF05199">
    <property type="entry name" value="GMC_oxred_C"/>
    <property type="match status" value="1"/>
</dbReference>
<keyword evidence="10" id="KW-0413">Isomerase</keyword>
<evidence type="ECO:0000256" key="12">
    <source>
        <dbReference type="ARBA" id="ARBA00049645"/>
    </source>
</evidence>
<dbReference type="RefSeq" id="WP_344092095.1">
    <property type="nucleotide sequence ID" value="NZ_BAAAOG010000001.1"/>
</dbReference>
<evidence type="ECO:0000313" key="17">
    <source>
        <dbReference type="EMBL" id="GAA1951097.1"/>
    </source>
</evidence>
<evidence type="ECO:0000256" key="7">
    <source>
        <dbReference type="ARBA" id="ARBA00023098"/>
    </source>
</evidence>
<keyword evidence="3" id="KW-0153">Cholesterol metabolism</keyword>
<reference evidence="17 18" key="1">
    <citation type="journal article" date="2019" name="Int. J. Syst. Evol. Microbiol.">
        <title>The Global Catalogue of Microorganisms (GCM) 10K type strain sequencing project: providing services to taxonomists for standard genome sequencing and annotation.</title>
        <authorList>
            <consortium name="The Broad Institute Genomics Platform"/>
            <consortium name="The Broad Institute Genome Sequencing Center for Infectious Disease"/>
            <person name="Wu L."/>
            <person name="Ma J."/>
        </authorList>
    </citation>
    <scope>NUCLEOTIDE SEQUENCE [LARGE SCALE GENOMIC DNA]</scope>
    <source>
        <strain evidence="17 18">JCM 14901</strain>
    </source>
</reference>
<dbReference type="EC" id="5.3.3.1" evidence="11"/>
<evidence type="ECO:0000256" key="14">
    <source>
        <dbReference type="ARBA" id="ARBA00049744"/>
    </source>
</evidence>
<evidence type="ECO:0000256" key="6">
    <source>
        <dbReference type="ARBA" id="ARBA00023002"/>
    </source>
</evidence>
<evidence type="ECO:0000256" key="15">
    <source>
        <dbReference type="ARBA" id="ARBA00049778"/>
    </source>
</evidence>
<proteinExistence type="inferred from homology"/>
<comment type="similarity">
    <text evidence="2">Belongs to the GMC oxidoreductase family.</text>
</comment>
<evidence type="ECO:0000256" key="11">
    <source>
        <dbReference type="ARBA" id="ARBA00038856"/>
    </source>
</evidence>
<evidence type="ECO:0000256" key="10">
    <source>
        <dbReference type="ARBA" id="ARBA00023235"/>
    </source>
</evidence>
<comment type="caution">
    <text evidence="17">The sequence shown here is derived from an EMBL/GenBank/DDBJ whole genome shotgun (WGS) entry which is preliminary data.</text>
</comment>
<dbReference type="PANTHER" id="PTHR47470">
    <property type="entry name" value="CHOLESTEROL OXIDASE"/>
    <property type="match status" value="1"/>
</dbReference>
<dbReference type="Gene3D" id="3.50.50.60">
    <property type="entry name" value="FAD/NAD(P)-binding domain"/>
    <property type="match status" value="3"/>
</dbReference>
<keyword evidence="18" id="KW-1185">Reference proteome</keyword>
<evidence type="ECO:0000256" key="5">
    <source>
        <dbReference type="ARBA" id="ARBA00022827"/>
    </source>
</evidence>
<evidence type="ECO:0000256" key="1">
    <source>
        <dbReference type="ARBA" id="ARBA00001974"/>
    </source>
</evidence>
<dbReference type="EMBL" id="BAAAOG010000001">
    <property type="protein sequence ID" value="GAA1951097.1"/>
    <property type="molecule type" value="Genomic_DNA"/>
</dbReference>
<evidence type="ECO:0000256" key="8">
    <source>
        <dbReference type="ARBA" id="ARBA00023166"/>
    </source>
</evidence>
<evidence type="ECO:0000256" key="3">
    <source>
        <dbReference type="ARBA" id="ARBA00022548"/>
    </source>
</evidence>
<dbReference type="SUPFAM" id="SSF51905">
    <property type="entry name" value="FAD/NAD(P)-binding domain"/>
    <property type="match status" value="1"/>
</dbReference>
<dbReference type="PANTHER" id="PTHR47470:SF1">
    <property type="entry name" value="FAD-DEPENDENT OXIDOREDUCTASE 2 FAD BINDING DOMAIN-CONTAINING PROTEIN"/>
    <property type="match status" value="1"/>
</dbReference>
<dbReference type="EC" id="1.1.3.6" evidence="13"/>
<dbReference type="InterPro" id="IPR007867">
    <property type="entry name" value="GMC_OxRtase_C"/>
</dbReference>
<accession>A0ABN2QF60</accession>
<comment type="cofactor">
    <cofactor evidence="1">
        <name>FAD</name>
        <dbReference type="ChEBI" id="CHEBI:57692"/>
    </cofactor>
</comment>
<evidence type="ECO:0000256" key="4">
    <source>
        <dbReference type="ARBA" id="ARBA00022630"/>
    </source>
</evidence>
<dbReference type="InterPro" id="IPR036188">
    <property type="entry name" value="FAD/NAD-bd_sf"/>
</dbReference>
<keyword evidence="7" id="KW-0443">Lipid metabolism</keyword>
<sequence>MSRAEHVDAVVVGSGFGASVSAFRLAEAGRSVVVLERGRAYPPGNFARSPYEMSHAFWEPKDELLGLFDVRSFRKLEAIVSSGLGGGSLIYANVLLRKDEKWFVHDSPVPGGGYENWPIGRGDLDRHYDAVEAMMTPTPNPYDDIPKAKALRDAAATLGLQTFAPPLAISFAARPGGEALPKQVVEEPAYGNIHNVTRLTCRLCGECDIGCNEGSKNTLDHNYLSAAKHHGADIRTLCEVTGITPLDGGGYEVRYTRYGDRDKEGIHSRAHESVTCDQLLLGAGTFGTTSLLLRNRVALPALGRALGSRFSGNGDLLTFCFGAEGTNEIGHVRLIDPSYGPVITTALRKPDGVDEEGAGRGYYVQEAGFPDFANWLIETAQITAGVTRAASVVKQFLAYRLKDRNESTIGAEVAKLVGQGRLTSSSLPLLGMGRDTPDGRIILTDGELDVEWTTATSQAYFAAMRETMRDISKSLGGRFRDNPLWWTKRVITVHPLGGAPMGRHIHEGVVDSWGEAFGHPDLYIIDGSSVPGPVGPNPSLTIAAIADRAVEHLLDKPRPRRSAPARDPEEVVDAAVPPAITGKGMEFTEEMKGYFALGETDPMKGWSAGRQLSHRFMFHLTITAPDVEAFVASSDHTAVAEGYIRCDLLGGELPVQRGWANLFVATDDALTREMRYRLWFSDLSGAPLTMYGVKIVRNDAGFDMWSDTSTLYITIMKGHVAPGVNGGLAEEGEVVAAGMLRILVKDFARQMTTFRGSGGGPLASIARFGAFFTKSMKDVYLRPSPPAGLGARAKEDA</sequence>
<protein>
    <recommendedName>
        <fullName evidence="14">Cholesterol oxidase</fullName>
        <ecNumber evidence="13">1.1.3.6</ecNumber>
        <ecNumber evidence="11">5.3.3.1</ecNumber>
    </recommendedName>
    <alternativeName>
        <fullName evidence="15">Cholesterol isomerase</fullName>
    </alternativeName>
</protein>
<organism evidence="17 18">
    <name type="scientific">Microbacterium deminutum</name>
    <dbReference type="NCBI Taxonomy" id="344164"/>
    <lineage>
        <taxon>Bacteria</taxon>
        <taxon>Bacillati</taxon>
        <taxon>Actinomycetota</taxon>
        <taxon>Actinomycetes</taxon>
        <taxon>Micrococcales</taxon>
        <taxon>Microbacteriaceae</taxon>
        <taxon>Microbacterium</taxon>
    </lineage>
</organism>
<comment type="pathway">
    <text evidence="12">Steroid metabolism; cholesterol degradation.</text>
</comment>
<evidence type="ECO:0000256" key="13">
    <source>
        <dbReference type="ARBA" id="ARBA00049723"/>
    </source>
</evidence>
<keyword evidence="6" id="KW-0560">Oxidoreductase</keyword>
<evidence type="ECO:0000256" key="2">
    <source>
        <dbReference type="ARBA" id="ARBA00010790"/>
    </source>
</evidence>
<evidence type="ECO:0000313" key="18">
    <source>
        <dbReference type="Proteomes" id="UP001499933"/>
    </source>
</evidence>
<name>A0ABN2QF60_9MICO</name>
<evidence type="ECO:0000259" key="16">
    <source>
        <dbReference type="Pfam" id="PF05199"/>
    </source>
</evidence>
<keyword evidence="5" id="KW-0274">FAD</keyword>